<dbReference type="InterPro" id="IPR000915">
    <property type="entry name" value="60S_ribosomal_eL6"/>
</dbReference>
<protein>
    <submittedName>
        <fullName evidence="1">60S ribosomal protein L6</fullName>
    </submittedName>
</protein>
<keyword evidence="1" id="KW-0689">Ribosomal protein</keyword>
<dbReference type="OrthoDB" id="9806984at2759"/>
<dbReference type="GO" id="GO:0006412">
    <property type="term" value="P:translation"/>
    <property type="evidence" value="ECO:0007669"/>
    <property type="project" value="InterPro"/>
</dbReference>
<gene>
    <name evidence="1" type="ORF">J0S82_010227</name>
</gene>
<organism evidence="1 2">
    <name type="scientific">Galemys pyrenaicus</name>
    <name type="common">Iberian desman</name>
    <name type="synonym">Pyrenean desman</name>
    <dbReference type="NCBI Taxonomy" id="202257"/>
    <lineage>
        <taxon>Eukaryota</taxon>
        <taxon>Metazoa</taxon>
        <taxon>Chordata</taxon>
        <taxon>Craniata</taxon>
        <taxon>Vertebrata</taxon>
        <taxon>Euteleostomi</taxon>
        <taxon>Mammalia</taxon>
        <taxon>Eutheria</taxon>
        <taxon>Laurasiatheria</taxon>
        <taxon>Eulipotyphla</taxon>
        <taxon>Talpidae</taxon>
        <taxon>Galemys</taxon>
    </lineage>
</organism>
<keyword evidence="1" id="KW-0687">Ribonucleoprotein</keyword>
<dbReference type="Pfam" id="PF01159">
    <property type="entry name" value="Ribosomal_L6e"/>
    <property type="match status" value="1"/>
</dbReference>
<comment type="caution">
    <text evidence="1">The sequence shown here is derived from an EMBL/GenBank/DDBJ whole genome shotgun (WGS) entry which is preliminary data.</text>
</comment>
<sequence length="184" mass="21259">MSGEKAEKVATREKKPETMYKRKYLSKAKSRIEKTKEKFLATVTKPVRGDKNGHTQMQKPLQLVCEKNESWHDSWDHSDHPNRVYRGKKLGRDLLLATGPLSLNPVPLHKLHQKFVIATSTKINIIGRRNHANPNIRKVKSSTQRRINMKLQSSARLTRKLMHVVCQKSKLFLSSRATFTVRSH</sequence>
<dbReference type="EMBL" id="JAGFMF010012000">
    <property type="protein sequence ID" value="KAG8508735.1"/>
    <property type="molecule type" value="Genomic_DNA"/>
</dbReference>
<accession>A0A8J6A124</accession>
<dbReference type="Proteomes" id="UP000700334">
    <property type="component" value="Unassembled WGS sequence"/>
</dbReference>
<keyword evidence="2" id="KW-1185">Reference proteome</keyword>
<reference evidence="1" key="1">
    <citation type="journal article" date="2021" name="Evol. Appl.">
        <title>The genome of the Pyrenean desman and the effects of bottlenecks and inbreeding on the genomic landscape of an endangered species.</title>
        <authorList>
            <person name="Escoda L."/>
            <person name="Castresana J."/>
        </authorList>
    </citation>
    <scope>NUCLEOTIDE SEQUENCE</scope>
    <source>
        <strain evidence="1">IBE-C5619</strain>
    </source>
</reference>
<dbReference type="AlphaFoldDB" id="A0A8J6A124"/>
<evidence type="ECO:0000313" key="1">
    <source>
        <dbReference type="EMBL" id="KAG8508735.1"/>
    </source>
</evidence>
<dbReference type="GO" id="GO:0003735">
    <property type="term" value="F:structural constituent of ribosome"/>
    <property type="evidence" value="ECO:0007669"/>
    <property type="project" value="InterPro"/>
</dbReference>
<evidence type="ECO:0000313" key="2">
    <source>
        <dbReference type="Proteomes" id="UP000700334"/>
    </source>
</evidence>
<proteinExistence type="predicted"/>
<dbReference type="GO" id="GO:0005840">
    <property type="term" value="C:ribosome"/>
    <property type="evidence" value="ECO:0007669"/>
    <property type="project" value="UniProtKB-KW"/>
</dbReference>
<feature type="non-terminal residue" evidence="1">
    <location>
        <position position="1"/>
    </location>
</feature>
<name>A0A8J6A124_GALPY</name>